<evidence type="ECO:0000313" key="4">
    <source>
        <dbReference type="Proteomes" id="UP000249619"/>
    </source>
</evidence>
<comment type="caution">
    <text evidence="3">The sequence shown here is derived from an EMBL/GenBank/DDBJ whole genome shotgun (WGS) entry which is preliminary data.</text>
</comment>
<evidence type="ECO:0000313" key="3">
    <source>
        <dbReference type="EMBL" id="RAR14993.1"/>
    </source>
</evidence>
<keyword evidence="1" id="KW-0472">Membrane</keyword>
<name>A0A364NCW2_STELY</name>
<dbReference type="Pfam" id="PF20237">
    <property type="entry name" value="DUF6594"/>
    <property type="match status" value="1"/>
</dbReference>
<reference evidence="4" key="1">
    <citation type="submission" date="2018-05" db="EMBL/GenBank/DDBJ databases">
        <title>Draft genome sequence of Stemphylium lycopersici strain CIDEFI 213.</title>
        <authorList>
            <person name="Medina R."/>
            <person name="Franco M.E.E."/>
            <person name="Lucentini C.G."/>
            <person name="Saparrat M.C.N."/>
            <person name="Balatti P.A."/>
        </authorList>
    </citation>
    <scope>NUCLEOTIDE SEQUENCE [LARGE SCALE GENOMIC DNA]</scope>
    <source>
        <strain evidence="4">CIDEFI 213</strain>
    </source>
</reference>
<dbReference type="AlphaFoldDB" id="A0A364NCW2"/>
<proteinExistence type="predicted"/>
<protein>
    <recommendedName>
        <fullName evidence="2">DUF6594 domain-containing protein</fullName>
    </recommendedName>
</protein>
<feature type="domain" description="DUF6594" evidence="2">
    <location>
        <begin position="24"/>
        <end position="181"/>
    </location>
</feature>
<feature type="transmembrane region" description="Helical" evidence="1">
    <location>
        <begin position="130"/>
        <end position="151"/>
    </location>
</feature>
<dbReference type="Proteomes" id="UP000249619">
    <property type="component" value="Unassembled WGS sequence"/>
</dbReference>
<keyword evidence="1" id="KW-0812">Transmembrane</keyword>
<keyword evidence="1" id="KW-1133">Transmembrane helix</keyword>
<evidence type="ECO:0000256" key="1">
    <source>
        <dbReference type="SAM" id="Phobius"/>
    </source>
</evidence>
<feature type="transmembrane region" description="Helical" evidence="1">
    <location>
        <begin position="158"/>
        <end position="179"/>
    </location>
</feature>
<feature type="transmembrane region" description="Helical" evidence="1">
    <location>
        <begin position="185"/>
        <end position="204"/>
    </location>
</feature>
<dbReference type="EMBL" id="QGDH01000016">
    <property type="protein sequence ID" value="RAR14993.1"/>
    <property type="molecule type" value="Genomic_DNA"/>
</dbReference>
<keyword evidence="4" id="KW-1185">Reference proteome</keyword>
<dbReference type="InterPro" id="IPR046529">
    <property type="entry name" value="DUF6594"/>
</dbReference>
<organism evidence="3 4">
    <name type="scientific">Stemphylium lycopersici</name>
    <name type="common">Tomato gray leaf spot disease fungus</name>
    <name type="synonym">Thyrospora lycopersici</name>
    <dbReference type="NCBI Taxonomy" id="183478"/>
    <lineage>
        <taxon>Eukaryota</taxon>
        <taxon>Fungi</taxon>
        <taxon>Dikarya</taxon>
        <taxon>Ascomycota</taxon>
        <taxon>Pezizomycotina</taxon>
        <taxon>Dothideomycetes</taxon>
        <taxon>Pleosporomycetidae</taxon>
        <taxon>Pleosporales</taxon>
        <taxon>Pleosporineae</taxon>
        <taxon>Pleosporaceae</taxon>
        <taxon>Stemphylium</taxon>
    </lineage>
</organism>
<evidence type="ECO:0000259" key="2">
    <source>
        <dbReference type="Pfam" id="PF20237"/>
    </source>
</evidence>
<gene>
    <name evidence="3" type="ORF">DDE83_001629</name>
</gene>
<sequence>MYRHINCLLLHDRVIKGLQKSSCAPIPSKLFMQRYRHYNRPEKYGARAANGEPAAMYGMEGDQVPWHVATADDEALQPLAQFIRDRLMKPVIKYMLKPSKKLLHKLPSYKRELPGGHEDFEDVYEETLNAIANVCVYVVATMILIAPIAIFNTVQQQTLRIVIVPLFCLLLVASAQLMGPGSMPLFTLVTSFFQTMVVFVAVTGDQ</sequence>
<accession>A0A364NCW2</accession>